<dbReference type="Proteomes" id="UP001285263">
    <property type="component" value="Unassembled WGS sequence"/>
</dbReference>
<feature type="region of interest" description="Disordered" evidence="1">
    <location>
        <begin position="199"/>
        <end position="224"/>
    </location>
</feature>
<name>A0ABU5DR41_9BURK</name>
<gene>
    <name evidence="2" type="ORF">SNE35_26655</name>
</gene>
<accession>A0ABU5DR41</accession>
<comment type="caution">
    <text evidence="2">The sequence shown here is derived from an EMBL/GenBank/DDBJ whole genome shotgun (WGS) entry which is preliminary data.</text>
</comment>
<sequence>MRNEFEMSLPSAGGVGRSALASIGQRAFEQALGGPDRVLLLALDLLTEGCDHVDVFEGDYRSNAERRWGKSAIKAHEAVLLAASTHLPSDRAFRNEYLERAFLTVTPYAPVQYERKDTWIDAYLTRLHELHLEASELLTPKHGQSAYGQEGMFHPVWCADQLFVQVQACNEWPRRPHPVGRHESLTQLRVELEAAIAAADPPAEADGAARPAVTEGPGAKEPSA</sequence>
<feature type="compositionally biased region" description="Low complexity" evidence="1">
    <location>
        <begin position="199"/>
        <end position="212"/>
    </location>
</feature>
<evidence type="ECO:0000256" key="1">
    <source>
        <dbReference type="SAM" id="MobiDB-lite"/>
    </source>
</evidence>
<proteinExistence type="predicted"/>
<dbReference type="RefSeq" id="WP_320426073.1">
    <property type="nucleotide sequence ID" value="NZ_JAXCLA010000009.1"/>
</dbReference>
<evidence type="ECO:0000313" key="3">
    <source>
        <dbReference type="Proteomes" id="UP001285263"/>
    </source>
</evidence>
<keyword evidence="3" id="KW-1185">Reference proteome</keyword>
<protein>
    <submittedName>
        <fullName evidence="2">Uncharacterized protein</fullName>
    </submittedName>
</protein>
<reference evidence="2 3" key="1">
    <citation type="submission" date="2023-11" db="EMBL/GenBank/DDBJ databases">
        <title>Paucibacter sp. nov., isolated from fresh soil in Korea.</title>
        <authorList>
            <person name="Le N.T.T."/>
        </authorList>
    </citation>
    <scope>NUCLEOTIDE SEQUENCE [LARGE SCALE GENOMIC DNA]</scope>
    <source>
        <strain evidence="2 3">R3-3</strain>
    </source>
</reference>
<evidence type="ECO:0000313" key="2">
    <source>
        <dbReference type="EMBL" id="MDY0748110.1"/>
    </source>
</evidence>
<dbReference type="EMBL" id="JAXCLA010000009">
    <property type="protein sequence ID" value="MDY0748110.1"/>
    <property type="molecule type" value="Genomic_DNA"/>
</dbReference>
<organism evidence="2 3">
    <name type="scientific">Roseateles agri</name>
    <dbReference type="NCBI Taxonomy" id="3098619"/>
    <lineage>
        <taxon>Bacteria</taxon>
        <taxon>Pseudomonadati</taxon>
        <taxon>Pseudomonadota</taxon>
        <taxon>Betaproteobacteria</taxon>
        <taxon>Burkholderiales</taxon>
        <taxon>Sphaerotilaceae</taxon>
        <taxon>Roseateles</taxon>
    </lineage>
</organism>